<reference evidence="2" key="1">
    <citation type="journal article" date="2019" name="Int. J. Syst. Evol. Microbiol.">
        <title>The Global Catalogue of Microorganisms (GCM) 10K type strain sequencing project: providing services to taxonomists for standard genome sequencing and annotation.</title>
        <authorList>
            <consortium name="The Broad Institute Genomics Platform"/>
            <consortium name="The Broad Institute Genome Sequencing Center for Infectious Disease"/>
            <person name="Wu L."/>
            <person name="Ma J."/>
        </authorList>
    </citation>
    <scope>NUCLEOTIDE SEQUENCE [LARGE SCALE GENOMIC DNA]</scope>
    <source>
        <strain evidence="2">JCM 4733</strain>
    </source>
</reference>
<dbReference type="Gene3D" id="1.10.1400.10">
    <property type="match status" value="1"/>
</dbReference>
<proteinExistence type="predicted"/>
<organism evidence="1 2">
    <name type="scientific">Streptomyces canarius</name>
    <dbReference type="NCBI Taxonomy" id="285453"/>
    <lineage>
        <taxon>Bacteria</taxon>
        <taxon>Bacillati</taxon>
        <taxon>Actinomycetota</taxon>
        <taxon>Actinomycetes</taxon>
        <taxon>Kitasatosporales</taxon>
        <taxon>Streptomycetaceae</taxon>
        <taxon>Streptomyces</taxon>
    </lineage>
</organism>
<dbReference type="RefSeq" id="WP_306433389.1">
    <property type="nucleotide sequence ID" value="NZ_BMVN01000005.1"/>
</dbReference>
<gene>
    <name evidence="1" type="ORF">GCM10010345_18670</name>
</gene>
<accession>A0ABQ3CLH8</accession>
<evidence type="ECO:0000313" key="1">
    <source>
        <dbReference type="EMBL" id="GHA14394.1"/>
    </source>
</evidence>
<comment type="caution">
    <text evidence="1">The sequence shown here is derived from an EMBL/GenBank/DDBJ whole genome shotgun (WGS) entry which is preliminary data.</text>
</comment>
<keyword evidence="2" id="KW-1185">Reference proteome</keyword>
<name>A0ABQ3CLH8_9ACTN</name>
<evidence type="ECO:0000313" key="2">
    <source>
        <dbReference type="Proteomes" id="UP000653644"/>
    </source>
</evidence>
<protein>
    <submittedName>
        <fullName evidence="1">Uncharacterized protein</fullName>
    </submittedName>
</protein>
<dbReference type="Proteomes" id="UP000653644">
    <property type="component" value="Unassembled WGS sequence"/>
</dbReference>
<sequence length="111" mass="11712">MPETLNARLSDVQKAVRNGAQIPIHGPTGELGVLNVIAPGQVDGETDVVFGSRFIQEVSLHRGRPAAVLLPADLLPVGRPDLGALRRSDEAVLGGPVGDRAIHRRTGRDLA</sequence>
<dbReference type="InterPro" id="IPR043147">
    <property type="entry name" value="Penicillin_amidase_A-knob"/>
</dbReference>
<dbReference type="EMBL" id="BMVN01000005">
    <property type="protein sequence ID" value="GHA14394.1"/>
    <property type="molecule type" value="Genomic_DNA"/>
</dbReference>